<dbReference type="InterPro" id="IPR043519">
    <property type="entry name" value="NT_sf"/>
</dbReference>
<dbReference type="Proteomes" id="UP000321497">
    <property type="component" value="Unassembled WGS sequence"/>
</dbReference>
<name>A0A5C6YVD7_9FLAO</name>
<evidence type="ECO:0000259" key="2">
    <source>
        <dbReference type="Pfam" id="PF01909"/>
    </source>
</evidence>
<dbReference type="Pfam" id="PF01909">
    <property type="entry name" value="NTP_transf_2"/>
    <property type="match status" value="1"/>
</dbReference>
<dbReference type="RefSeq" id="WP_111844881.1">
    <property type="nucleotide sequence ID" value="NZ_UEGI01000010.1"/>
</dbReference>
<evidence type="ECO:0000313" key="4">
    <source>
        <dbReference type="Proteomes" id="UP000321497"/>
    </source>
</evidence>
<dbReference type="NCBIfam" id="TIGR03696">
    <property type="entry name" value="Rhs_assc_core"/>
    <property type="match status" value="1"/>
</dbReference>
<dbReference type="EMBL" id="VORT01000016">
    <property type="protein sequence ID" value="TXD71579.1"/>
    <property type="molecule type" value="Genomic_DNA"/>
</dbReference>
<gene>
    <name evidence="3" type="ORF">ESU54_16280</name>
</gene>
<dbReference type="GO" id="GO:0016779">
    <property type="term" value="F:nucleotidyltransferase activity"/>
    <property type="evidence" value="ECO:0007669"/>
    <property type="project" value="InterPro"/>
</dbReference>
<dbReference type="OrthoDB" id="2972467at2"/>
<dbReference type="InterPro" id="IPR022385">
    <property type="entry name" value="Rhs_assc_core"/>
</dbReference>
<protein>
    <recommendedName>
        <fullName evidence="2">Polymerase nucleotidyl transferase domain-containing protein</fullName>
    </recommendedName>
</protein>
<dbReference type="AlphaFoldDB" id="A0A5C6YVD7"/>
<comment type="caution">
    <text evidence="3">The sequence shown here is derived from an EMBL/GenBank/DDBJ whole genome shotgun (WGS) entry which is preliminary data.</text>
</comment>
<sequence length="343" mass="38084">MLQPGRHANTSDYRYGFQGQEMDDEIKGEGNSLNYTFRMHDPRVGRFFAVDPLTMQYAHYSPYSFGGNKVIENKELEGLEEYHYTVEFDDNDEPILNLISVNDFVDVNSLTSFLHTLTFGLTDAPPVNPYERHIVHSGESINYFFDGGQYGAGFHEEEINIQYSSKADLISGLSTIKEDLASRKNLIEKSITIGQALSTVASEQQHYGTGARVKSNKSNTSRKINSQGNSLKNSLVPKVGGGAKLENLAQGYINRIQKVSNKYDLEITVVGSRAKGTADDYSDWDYIIKGGNSKTRSSALYALPKNPKAVKGGDTRKGSEELKGVEVDSNEPHITFTPEENPN</sequence>
<dbReference type="SUPFAM" id="SSF81301">
    <property type="entry name" value="Nucleotidyltransferase"/>
    <property type="match status" value="1"/>
</dbReference>
<feature type="region of interest" description="Disordered" evidence="1">
    <location>
        <begin position="306"/>
        <end position="343"/>
    </location>
</feature>
<evidence type="ECO:0000313" key="3">
    <source>
        <dbReference type="EMBL" id="TXD71579.1"/>
    </source>
</evidence>
<dbReference type="Gene3D" id="2.180.10.10">
    <property type="entry name" value="RHS repeat-associated core"/>
    <property type="match status" value="1"/>
</dbReference>
<feature type="domain" description="Polymerase nucleotidyl transferase" evidence="2">
    <location>
        <begin position="258"/>
        <end position="328"/>
    </location>
</feature>
<reference evidence="3 4" key="1">
    <citation type="submission" date="2019-08" db="EMBL/GenBank/DDBJ databases">
        <title>Genome of Aequorivita antarctica SW49 (type strain).</title>
        <authorList>
            <person name="Bowman J.P."/>
        </authorList>
    </citation>
    <scope>NUCLEOTIDE SEQUENCE [LARGE SCALE GENOMIC DNA]</scope>
    <source>
        <strain evidence="3 4">SW49</strain>
    </source>
</reference>
<keyword evidence="4" id="KW-1185">Reference proteome</keyword>
<accession>A0A5C6YVD7</accession>
<feature type="region of interest" description="Disordered" evidence="1">
    <location>
        <begin position="205"/>
        <end position="232"/>
    </location>
</feature>
<feature type="compositionally biased region" description="Polar residues" evidence="1">
    <location>
        <begin position="216"/>
        <end position="232"/>
    </location>
</feature>
<organism evidence="3 4">
    <name type="scientific">Aequorivita antarctica</name>
    <dbReference type="NCBI Taxonomy" id="153266"/>
    <lineage>
        <taxon>Bacteria</taxon>
        <taxon>Pseudomonadati</taxon>
        <taxon>Bacteroidota</taxon>
        <taxon>Flavobacteriia</taxon>
        <taxon>Flavobacteriales</taxon>
        <taxon>Flavobacteriaceae</taxon>
        <taxon>Aequorivita</taxon>
    </lineage>
</organism>
<evidence type="ECO:0000256" key="1">
    <source>
        <dbReference type="SAM" id="MobiDB-lite"/>
    </source>
</evidence>
<feature type="compositionally biased region" description="Basic and acidic residues" evidence="1">
    <location>
        <begin position="311"/>
        <end position="326"/>
    </location>
</feature>
<proteinExistence type="predicted"/>
<dbReference type="InterPro" id="IPR002934">
    <property type="entry name" value="Polymerase_NTP_transf_dom"/>
</dbReference>